<comment type="caution">
    <text evidence="1">The sequence shown here is derived from an EMBL/GenBank/DDBJ whole genome shotgun (WGS) entry which is preliminary data.</text>
</comment>
<evidence type="ECO:0000313" key="2">
    <source>
        <dbReference type="Proteomes" id="UP001634007"/>
    </source>
</evidence>
<organism evidence="1 2">
    <name type="scientific">Eucalyptus globulus</name>
    <name type="common">Tasmanian blue gum</name>
    <dbReference type="NCBI Taxonomy" id="34317"/>
    <lineage>
        <taxon>Eukaryota</taxon>
        <taxon>Viridiplantae</taxon>
        <taxon>Streptophyta</taxon>
        <taxon>Embryophyta</taxon>
        <taxon>Tracheophyta</taxon>
        <taxon>Spermatophyta</taxon>
        <taxon>Magnoliopsida</taxon>
        <taxon>eudicotyledons</taxon>
        <taxon>Gunneridae</taxon>
        <taxon>Pentapetalae</taxon>
        <taxon>rosids</taxon>
        <taxon>malvids</taxon>
        <taxon>Myrtales</taxon>
        <taxon>Myrtaceae</taxon>
        <taxon>Myrtoideae</taxon>
        <taxon>Eucalypteae</taxon>
        <taxon>Eucalyptus</taxon>
    </lineage>
</organism>
<dbReference type="Proteomes" id="UP001634007">
    <property type="component" value="Unassembled WGS sequence"/>
</dbReference>
<dbReference type="AlphaFoldDB" id="A0ABD3LQL5"/>
<sequence>MGVAEQEEVEGALECELHNPAVGRFEGEDQGLEDEISIGESEAEQGRGRLVEAGVRSMAEVKGMVLSLSSANLQVETLWECIEEEKGKMIFFFLKQTKSK</sequence>
<reference evidence="1 2" key="1">
    <citation type="submission" date="2024-11" db="EMBL/GenBank/DDBJ databases">
        <title>Chromosome-level genome assembly of Eucalyptus globulus Labill. provides insights into its genome evolution.</title>
        <authorList>
            <person name="Li X."/>
        </authorList>
    </citation>
    <scope>NUCLEOTIDE SEQUENCE [LARGE SCALE GENOMIC DNA]</scope>
    <source>
        <strain evidence="1">CL2024</strain>
        <tissue evidence="1">Fresh tender leaves</tissue>
    </source>
</reference>
<proteinExistence type="predicted"/>
<protein>
    <submittedName>
        <fullName evidence="1">Uncharacterized protein</fullName>
    </submittedName>
</protein>
<accession>A0ABD3LQL5</accession>
<dbReference type="EMBL" id="JBJKBG010000001">
    <property type="protein sequence ID" value="KAL3754044.1"/>
    <property type="molecule type" value="Genomic_DNA"/>
</dbReference>
<keyword evidence="2" id="KW-1185">Reference proteome</keyword>
<evidence type="ECO:0000313" key="1">
    <source>
        <dbReference type="EMBL" id="KAL3754044.1"/>
    </source>
</evidence>
<gene>
    <name evidence="1" type="ORF">ACJRO7_001307</name>
</gene>
<name>A0ABD3LQL5_EUCGL</name>